<evidence type="ECO:0000313" key="2">
    <source>
        <dbReference type="Proteomes" id="UP001159363"/>
    </source>
</evidence>
<gene>
    <name evidence="1" type="ORF">PR048_027761</name>
</gene>
<dbReference type="Proteomes" id="UP001159363">
    <property type="component" value="Chromosome 11"/>
</dbReference>
<sequence length="96" mass="10887">MFYGLVDWLFVSYVKKIQPKQSGDRLNIAVKKEKAVQHLSKTVHCVAAQAVEEESQHTKRNSSGTTSSRVDIEKTGYAVEERWCYACGGANYNFRI</sequence>
<name>A0ABQ9GHF1_9NEOP</name>
<dbReference type="EMBL" id="JARBHB010000012">
    <property type="protein sequence ID" value="KAJ8871444.1"/>
    <property type="molecule type" value="Genomic_DNA"/>
</dbReference>
<evidence type="ECO:0000313" key="1">
    <source>
        <dbReference type="EMBL" id="KAJ8871444.1"/>
    </source>
</evidence>
<keyword evidence="2" id="KW-1185">Reference proteome</keyword>
<proteinExistence type="predicted"/>
<comment type="caution">
    <text evidence="1">The sequence shown here is derived from an EMBL/GenBank/DDBJ whole genome shotgun (WGS) entry which is preliminary data.</text>
</comment>
<protein>
    <submittedName>
        <fullName evidence="1">Uncharacterized protein</fullName>
    </submittedName>
</protein>
<reference evidence="1 2" key="1">
    <citation type="submission" date="2023-02" db="EMBL/GenBank/DDBJ databases">
        <title>LHISI_Scaffold_Assembly.</title>
        <authorList>
            <person name="Stuart O.P."/>
            <person name="Cleave R."/>
            <person name="Magrath M.J.L."/>
            <person name="Mikheyev A.S."/>
        </authorList>
    </citation>
    <scope>NUCLEOTIDE SEQUENCE [LARGE SCALE GENOMIC DNA]</scope>
    <source>
        <strain evidence="1">Daus_M_001</strain>
        <tissue evidence="1">Leg muscle</tissue>
    </source>
</reference>
<organism evidence="1 2">
    <name type="scientific">Dryococelus australis</name>
    <dbReference type="NCBI Taxonomy" id="614101"/>
    <lineage>
        <taxon>Eukaryota</taxon>
        <taxon>Metazoa</taxon>
        <taxon>Ecdysozoa</taxon>
        <taxon>Arthropoda</taxon>
        <taxon>Hexapoda</taxon>
        <taxon>Insecta</taxon>
        <taxon>Pterygota</taxon>
        <taxon>Neoptera</taxon>
        <taxon>Polyneoptera</taxon>
        <taxon>Phasmatodea</taxon>
        <taxon>Verophasmatodea</taxon>
        <taxon>Anareolatae</taxon>
        <taxon>Phasmatidae</taxon>
        <taxon>Eurycanthinae</taxon>
        <taxon>Dryococelus</taxon>
    </lineage>
</organism>
<accession>A0ABQ9GHF1</accession>